<evidence type="ECO:0000259" key="2">
    <source>
        <dbReference type="Pfam" id="PF04773"/>
    </source>
</evidence>
<organism evidence="3 4">
    <name type="scientific">Roseibium algae</name>
    <dbReference type="NCBI Taxonomy" id="3123038"/>
    <lineage>
        <taxon>Bacteria</taxon>
        <taxon>Pseudomonadati</taxon>
        <taxon>Pseudomonadota</taxon>
        <taxon>Alphaproteobacteria</taxon>
        <taxon>Hyphomicrobiales</taxon>
        <taxon>Stappiaceae</taxon>
        <taxon>Roseibium</taxon>
    </lineage>
</organism>
<evidence type="ECO:0000313" key="4">
    <source>
        <dbReference type="Proteomes" id="UP001385499"/>
    </source>
</evidence>
<dbReference type="Proteomes" id="UP001385499">
    <property type="component" value="Unassembled WGS sequence"/>
</dbReference>
<feature type="signal peptide" evidence="1">
    <location>
        <begin position="1"/>
        <end position="21"/>
    </location>
</feature>
<dbReference type="EMBL" id="JBAKIA010000005">
    <property type="protein sequence ID" value="MEJ8474241.1"/>
    <property type="molecule type" value="Genomic_DNA"/>
</dbReference>
<name>A0ABU8TKI4_9HYPH</name>
<dbReference type="Gene3D" id="2.60.120.1440">
    <property type="match status" value="1"/>
</dbReference>
<evidence type="ECO:0000256" key="1">
    <source>
        <dbReference type="SAM" id="SignalP"/>
    </source>
</evidence>
<keyword evidence="1" id="KW-0732">Signal</keyword>
<feature type="chain" id="PRO_5046276707" evidence="1">
    <location>
        <begin position="22"/>
        <end position="168"/>
    </location>
</feature>
<dbReference type="InterPro" id="IPR006860">
    <property type="entry name" value="FecR"/>
</dbReference>
<feature type="domain" description="FecR protein" evidence="2">
    <location>
        <begin position="47"/>
        <end position="122"/>
    </location>
</feature>
<dbReference type="PANTHER" id="PTHR30273:SF2">
    <property type="entry name" value="PROTEIN FECR"/>
    <property type="match status" value="1"/>
</dbReference>
<protein>
    <submittedName>
        <fullName evidence="3">FecR family protein</fullName>
    </submittedName>
</protein>
<dbReference type="InterPro" id="IPR012373">
    <property type="entry name" value="Ferrdict_sens_TM"/>
</dbReference>
<accession>A0ABU8TKI4</accession>
<reference evidence="3 4" key="1">
    <citation type="submission" date="2024-02" db="EMBL/GenBank/DDBJ databases">
        <title>Roseibium algae sp. nov., isolated from marine alga (Grateloupia sp.), showing potential in myo-inositol conversion.</title>
        <authorList>
            <person name="Wang Y."/>
        </authorList>
    </citation>
    <scope>NUCLEOTIDE SEQUENCE [LARGE SCALE GENOMIC DNA]</scope>
    <source>
        <strain evidence="3 4">H3510</strain>
    </source>
</reference>
<evidence type="ECO:0000313" key="3">
    <source>
        <dbReference type="EMBL" id="MEJ8474241.1"/>
    </source>
</evidence>
<dbReference type="Pfam" id="PF04773">
    <property type="entry name" value="FecR"/>
    <property type="match status" value="1"/>
</dbReference>
<gene>
    <name evidence="3" type="ORF">V6575_09065</name>
</gene>
<keyword evidence="4" id="KW-1185">Reference proteome</keyword>
<dbReference type="PANTHER" id="PTHR30273">
    <property type="entry name" value="PERIPLASMIC SIGNAL SENSOR AND SIGMA FACTOR ACTIVATOR FECR-RELATED"/>
    <property type="match status" value="1"/>
</dbReference>
<sequence length="168" mass="17571">MSAIFAALTWLIVMVPLSSSAQQVNHCPKSELGDPPRVVYQCAGGLVLEAEAAAALGIVSNGASGRPNTVELTKDGVLVEVEPGSGPFQILTPHAIAAVRGTVYAVDVTDNSTSVFVMRGEVVVSHSDGSEGVSLSPGFGVEVFEGEPLIITRWPSVKVERLLARFGR</sequence>
<comment type="caution">
    <text evidence="3">The sequence shown here is derived from an EMBL/GenBank/DDBJ whole genome shotgun (WGS) entry which is preliminary data.</text>
</comment>
<proteinExistence type="predicted"/>